<dbReference type="InterPro" id="IPR013762">
    <property type="entry name" value="Integrase-like_cat_sf"/>
</dbReference>
<dbReference type="InterPro" id="IPR011010">
    <property type="entry name" value="DNA_brk_join_enz"/>
</dbReference>
<dbReference type="AlphaFoldDB" id="A0A212J842"/>
<reference evidence="2" key="1">
    <citation type="submission" date="2016-04" db="EMBL/GenBank/DDBJ databases">
        <authorList>
            <person name="Evans L.H."/>
            <person name="Alamgir A."/>
            <person name="Owens N."/>
            <person name="Weber N.D."/>
            <person name="Virtaneva K."/>
            <person name="Barbian K."/>
            <person name="Babar A."/>
            <person name="Rosenke K."/>
        </authorList>
    </citation>
    <scope>NUCLEOTIDE SEQUENCE</scope>
    <source>
        <strain evidence="2">86-1</strain>
    </source>
</reference>
<evidence type="ECO:0000313" key="2">
    <source>
        <dbReference type="EMBL" id="SBV95586.1"/>
    </source>
</evidence>
<dbReference type="Gene3D" id="1.10.443.10">
    <property type="entry name" value="Intergrase catalytic core"/>
    <property type="match status" value="1"/>
</dbReference>
<keyword evidence="1" id="KW-0233">DNA recombination</keyword>
<dbReference type="RefSeq" id="WP_296939382.1">
    <property type="nucleotide sequence ID" value="NZ_LT599032.1"/>
</dbReference>
<dbReference type="GO" id="GO:0015074">
    <property type="term" value="P:DNA integration"/>
    <property type="evidence" value="ECO:0007669"/>
    <property type="project" value="InterPro"/>
</dbReference>
<organism evidence="2">
    <name type="scientific">uncultured Dysgonomonas sp</name>
    <dbReference type="NCBI Taxonomy" id="206096"/>
    <lineage>
        <taxon>Bacteria</taxon>
        <taxon>Pseudomonadati</taxon>
        <taxon>Bacteroidota</taxon>
        <taxon>Bacteroidia</taxon>
        <taxon>Bacteroidales</taxon>
        <taxon>Dysgonomonadaceae</taxon>
        <taxon>Dysgonomonas</taxon>
        <taxon>environmental samples</taxon>
    </lineage>
</organism>
<dbReference type="EMBL" id="FLUM01000001">
    <property type="protein sequence ID" value="SBV95586.1"/>
    <property type="molecule type" value="Genomic_DNA"/>
</dbReference>
<accession>A0A212J842</accession>
<name>A0A212J842_9BACT</name>
<proteinExistence type="predicted"/>
<gene>
    <name evidence="2" type="ORF">KL86DYS1_11431</name>
</gene>
<protein>
    <submittedName>
        <fullName evidence="2">Site-specific recombinase, phage integrase family</fullName>
    </submittedName>
</protein>
<dbReference type="GO" id="GO:0003677">
    <property type="term" value="F:DNA binding"/>
    <property type="evidence" value="ECO:0007669"/>
    <property type="project" value="InterPro"/>
</dbReference>
<sequence length="230" mass="26572">MRKLRAVCNYGIKLSVPGADIRIFDNFSKFMQHGKFESRAVSTDIIKKIENIDRSLLTRNQNFHIDIFLFSFYSGGISNIDLINLTKDRINDGIIEYERMKVPKDAIVPLINKAKAIIDKYEGLSYGNYVFPILTHKHQTEEQKRNRVESFSYRLNNTLEKVCEIIGYPEKITWYSARGSFITALIDAGYPVSLVAVQAGNSAQMIEKHYYKMTKPNEVRQANEQTLNFR</sequence>
<evidence type="ECO:0000256" key="1">
    <source>
        <dbReference type="ARBA" id="ARBA00023172"/>
    </source>
</evidence>
<dbReference type="GO" id="GO:0006310">
    <property type="term" value="P:DNA recombination"/>
    <property type="evidence" value="ECO:0007669"/>
    <property type="project" value="UniProtKB-KW"/>
</dbReference>
<dbReference type="SUPFAM" id="SSF56349">
    <property type="entry name" value="DNA breaking-rejoining enzymes"/>
    <property type="match status" value="1"/>
</dbReference>